<dbReference type="FunFam" id="1.10.132.20:FF:000001">
    <property type="entry name" value="Ribosome-recycling factor"/>
    <property type="match status" value="1"/>
</dbReference>
<dbReference type="GO" id="GO:0002184">
    <property type="term" value="P:cytoplasmic translational termination"/>
    <property type="evidence" value="ECO:0007669"/>
    <property type="project" value="TreeGrafter"/>
</dbReference>
<evidence type="ECO:0000256" key="4">
    <source>
        <dbReference type="ARBA" id="ARBA00022917"/>
    </source>
</evidence>
<comment type="subcellular location">
    <subcellularLocation>
        <location evidence="1 6">Cytoplasm</location>
    </subcellularLocation>
</comment>
<dbReference type="PATRIC" id="fig|1215343.11.peg.46"/>
<dbReference type="HAMAP" id="MF_00040">
    <property type="entry name" value="RRF"/>
    <property type="match status" value="1"/>
</dbReference>
<feature type="domain" description="Ribosome recycling factor" evidence="7">
    <location>
        <begin position="6"/>
        <end position="169"/>
    </location>
</feature>
<evidence type="ECO:0000313" key="8">
    <source>
        <dbReference type="EMBL" id="AGA64036.1"/>
    </source>
</evidence>
<dbReference type="FunFam" id="3.30.1360.40:FF:000001">
    <property type="entry name" value="Ribosome-recycling factor"/>
    <property type="match status" value="1"/>
</dbReference>
<name>L0EUJ1_LIBCB</name>
<dbReference type="GO" id="GO:0043023">
    <property type="term" value="F:ribosomal large subunit binding"/>
    <property type="evidence" value="ECO:0007669"/>
    <property type="project" value="TreeGrafter"/>
</dbReference>
<dbReference type="CDD" id="cd00520">
    <property type="entry name" value="RRF"/>
    <property type="match status" value="1"/>
</dbReference>
<dbReference type="Gene3D" id="3.30.1360.40">
    <property type="match status" value="1"/>
</dbReference>
<dbReference type="Gene3D" id="1.10.132.20">
    <property type="entry name" value="Ribosome-recycling factor"/>
    <property type="match status" value="1"/>
</dbReference>
<dbReference type="STRING" id="1215343.B488_00430"/>
<dbReference type="GO" id="GO:0005829">
    <property type="term" value="C:cytosol"/>
    <property type="evidence" value="ECO:0007669"/>
    <property type="project" value="GOC"/>
</dbReference>
<reference evidence="8 9" key="1">
    <citation type="journal article" date="2012" name="Stand. Genomic Sci.">
        <title>Complete genome sequence of Liberibacter crescens BT-1.</title>
        <authorList>
            <person name="Leonard M.T."/>
            <person name="Fagen J.R."/>
            <person name="Davis-Richardson A.G."/>
            <person name="Davis M.J."/>
            <person name="Triplett E.W."/>
        </authorList>
    </citation>
    <scope>NUCLEOTIDE SEQUENCE [LARGE SCALE GENOMIC DNA]</scope>
    <source>
        <strain evidence="8 9">BT-1</strain>
    </source>
</reference>
<keyword evidence="4 6" id="KW-0648">Protein biosynthesis</keyword>
<dbReference type="PANTHER" id="PTHR20982">
    <property type="entry name" value="RIBOSOME RECYCLING FACTOR"/>
    <property type="match status" value="1"/>
</dbReference>
<dbReference type="AlphaFoldDB" id="L0EUJ1"/>
<accession>L0EUJ1</accession>
<evidence type="ECO:0000256" key="3">
    <source>
        <dbReference type="ARBA" id="ARBA00022490"/>
    </source>
</evidence>
<protein>
    <recommendedName>
        <fullName evidence="6">Ribosome-recycling factor</fullName>
        <shortName evidence="6">RRF</shortName>
    </recommendedName>
    <alternativeName>
        <fullName evidence="6">Ribosome-releasing factor</fullName>
    </alternativeName>
</protein>
<dbReference type="SUPFAM" id="SSF55194">
    <property type="entry name" value="Ribosome recycling factor, RRF"/>
    <property type="match status" value="1"/>
</dbReference>
<gene>
    <name evidence="6" type="primary">frr</name>
    <name evidence="8" type="ordered locus">B488_00430</name>
</gene>
<dbReference type="eggNOG" id="COG0233">
    <property type="taxonomic scope" value="Bacteria"/>
</dbReference>
<dbReference type="InterPro" id="IPR002661">
    <property type="entry name" value="Ribosome_recyc_fac"/>
</dbReference>
<evidence type="ECO:0000313" key="9">
    <source>
        <dbReference type="Proteomes" id="UP000010799"/>
    </source>
</evidence>
<evidence type="ECO:0000259" key="7">
    <source>
        <dbReference type="Pfam" id="PF01765"/>
    </source>
</evidence>
<keyword evidence="9" id="KW-1185">Reference proteome</keyword>
<evidence type="ECO:0000256" key="1">
    <source>
        <dbReference type="ARBA" id="ARBA00004496"/>
    </source>
</evidence>
<comment type="similarity">
    <text evidence="2 6">Belongs to the RRF family.</text>
</comment>
<dbReference type="PANTHER" id="PTHR20982:SF3">
    <property type="entry name" value="MITOCHONDRIAL RIBOSOME RECYCLING FACTOR PSEUDO 1"/>
    <property type="match status" value="1"/>
</dbReference>
<organism evidence="8 9">
    <name type="scientific">Liberibacter crescens (strain BT-1)</name>
    <dbReference type="NCBI Taxonomy" id="1215343"/>
    <lineage>
        <taxon>Bacteria</taxon>
        <taxon>Pseudomonadati</taxon>
        <taxon>Pseudomonadota</taxon>
        <taxon>Alphaproteobacteria</taxon>
        <taxon>Hyphomicrobiales</taxon>
        <taxon>Rhizobiaceae</taxon>
        <taxon>Liberibacter</taxon>
    </lineage>
</organism>
<proteinExistence type="inferred from homology"/>
<dbReference type="HOGENOM" id="CLU_073981_2_0_5"/>
<evidence type="ECO:0000256" key="5">
    <source>
        <dbReference type="ARBA" id="ARBA00025050"/>
    </source>
</evidence>
<keyword evidence="3 6" id="KW-0963">Cytoplasm</keyword>
<evidence type="ECO:0000256" key="2">
    <source>
        <dbReference type="ARBA" id="ARBA00005912"/>
    </source>
</evidence>
<dbReference type="Pfam" id="PF01765">
    <property type="entry name" value="RRF"/>
    <property type="match status" value="1"/>
</dbReference>
<dbReference type="InterPro" id="IPR036191">
    <property type="entry name" value="RRF_sf"/>
</dbReference>
<dbReference type="EMBL" id="CP003789">
    <property type="protein sequence ID" value="AGA64036.1"/>
    <property type="molecule type" value="Genomic_DNA"/>
</dbReference>
<evidence type="ECO:0000256" key="6">
    <source>
        <dbReference type="HAMAP-Rule" id="MF_00040"/>
    </source>
</evidence>
<sequence length="171" mass="19513">MLFLLFKKDAISLRTGRASAVILDPVKVDVYGSRLPLNQIANVAVPDSRMLLVSVWDKSMVSAVERAIREANLGFNPIVEGQNLRIPIPELNEERRLSLVKVAQGYVEKAKIAIRNVRRDGMEFLKKSKKNAIITEDETDLLFDKMQKMTDEAINKIDILFEEKKEEIMRV</sequence>
<dbReference type="Proteomes" id="UP000010799">
    <property type="component" value="Chromosome"/>
</dbReference>
<dbReference type="NCBIfam" id="TIGR00496">
    <property type="entry name" value="frr"/>
    <property type="match status" value="1"/>
</dbReference>
<comment type="function">
    <text evidence="5 6">Responsible for the release of ribosomes from messenger RNA at the termination of protein biosynthesis. May increase the efficiency of translation by recycling ribosomes from one round of translation to another.</text>
</comment>
<dbReference type="KEGG" id="lcc:B488_00430"/>
<dbReference type="InterPro" id="IPR023584">
    <property type="entry name" value="Ribosome_recyc_fac_dom"/>
</dbReference>